<keyword evidence="1" id="KW-0175">Coiled coil</keyword>
<dbReference type="Proteomes" id="UP000054526">
    <property type="component" value="Unassembled WGS sequence"/>
</dbReference>
<comment type="caution">
    <text evidence="2">The sequence shown here is derived from an EMBL/GenBank/DDBJ whole genome shotgun (WGS) entry which is preliminary data.</text>
</comment>
<keyword evidence="3" id="KW-1185">Reference proteome</keyword>
<dbReference type="EMBL" id="JXAL01000001">
    <property type="protein sequence ID" value="KIL37701.1"/>
    <property type="molecule type" value="Genomic_DNA"/>
</dbReference>
<protein>
    <submittedName>
        <fullName evidence="2">Uncharacterized protein</fullName>
    </submittedName>
</protein>
<reference evidence="2 3" key="1">
    <citation type="submission" date="2014-12" db="EMBL/GenBank/DDBJ databases">
        <title>Draft genome sequence of Cohnella kolymensis strain B-2846.</title>
        <authorList>
            <person name="Karlyshev A.V."/>
            <person name="Kudryashova E.B."/>
        </authorList>
    </citation>
    <scope>NUCLEOTIDE SEQUENCE [LARGE SCALE GENOMIC DNA]</scope>
    <source>
        <strain evidence="2 3">VKM B-2846</strain>
    </source>
</reference>
<proteinExistence type="predicted"/>
<feature type="coiled-coil region" evidence="1">
    <location>
        <begin position="9"/>
        <end position="43"/>
    </location>
</feature>
<evidence type="ECO:0000313" key="3">
    <source>
        <dbReference type="Proteomes" id="UP000054526"/>
    </source>
</evidence>
<sequence>MDQKESVNVDQTVRRYHQLKQKQKEIEQELAELRQQIMNHCTDQGLTEFEIGNYSVKIIAQDRREYDEHKLYRALPALWWKISKADSSKISSMLKLNDITEDDLQGTYTMKKVSLLHVDRK</sequence>
<evidence type="ECO:0000313" key="2">
    <source>
        <dbReference type="EMBL" id="KIL37701.1"/>
    </source>
</evidence>
<gene>
    <name evidence="2" type="ORF">SD71_00320</name>
</gene>
<evidence type="ECO:0000256" key="1">
    <source>
        <dbReference type="SAM" id="Coils"/>
    </source>
</evidence>
<accession>A0ABR5A9P0</accession>
<organism evidence="2 3">
    <name type="scientific">Cohnella kolymensis</name>
    <dbReference type="NCBI Taxonomy" id="1590652"/>
    <lineage>
        <taxon>Bacteria</taxon>
        <taxon>Bacillati</taxon>
        <taxon>Bacillota</taxon>
        <taxon>Bacilli</taxon>
        <taxon>Bacillales</taxon>
        <taxon>Paenibacillaceae</taxon>
        <taxon>Cohnella</taxon>
    </lineage>
</organism>
<name>A0ABR5A9P0_9BACL</name>